<gene>
    <name evidence="16" type="ORF">F4U95_17355</name>
    <name evidence="15" type="ORF">F4U96_17230</name>
</gene>
<evidence type="ECO:0000256" key="1">
    <source>
        <dbReference type="ARBA" id="ARBA00000085"/>
    </source>
</evidence>
<dbReference type="Gene3D" id="3.30.450.20">
    <property type="entry name" value="PAS domain"/>
    <property type="match status" value="1"/>
</dbReference>
<dbReference type="SUPFAM" id="SSF52172">
    <property type="entry name" value="CheY-like"/>
    <property type="match status" value="1"/>
</dbReference>
<feature type="transmembrane region" description="Helical" evidence="12">
    <location>
        <begin position="112"/>
        <end position="131"/>
    </location>
</feature>
<dbReference type="PROSITE" id="PS50110">
    <property type="entry name" value="RESPONSE_REGULATORY"/>
    <property type="match status" value="1"/>
</dbReference>
<feature type="transmembrane region" description="Helical" evidence="12">
    <location>
        <begin position="425"/>
        <end position="444"/>
    </location>
</feature>
<dbReference type="InterPro" id="IPR003661">
    <property type="entry name" value="HisK_dim/P_dom"/>
</dbReference>
<organism evidence="16 17">
    <name type="scientific">Sphingobium limneticum</name>
    <dbReference type="NCBI Taxonomy" id="1007511"/>
    <lineage>
        <taxon>Bacteria</taxon>
        <taxon>Pseudomonadati</taxon>
        <taxon>Pseudomonadota</taxon>
        <taxon>Alphaproteobacteria</taxon>
        <taxon>Sphingomonadales</taxon>
        <taxon>Sphingomonadaceae</taxon>
        <taxon>Sphingobium</taxon>
    </lineage>
</organism>
<dbReference type="PRINTS" id="PR00344">
    <property type="entry name" value="BCTRLSENSOR"/>
</dbReference>
<dbReference type="InterPro" id="IPR003594">
    <property type="entry name" value="HATPase_dom"/>
</dbReference>
<dbReference type="RefSeq" id="WP_120252328.1">
    <property type="nucleotide sequence ID" value="NZ_VYPZ01000011.1"/>
</dbReference>
<dbReference type="PANTHER" id="PTHR43047">
    <property type="entry name" value="TWO-COMPONENT HISTIDINE PROTEIN KINASE"/>
    <property type="match status" value="1"/>
</dbReference>
<evidence type="ECO:0000256" key="6">
    <source>
        <dbReference type="ARBA" id="ARBA00022679"/>
    </source>
</evidence>
<dbReference type="Proteomes" id="UP000325933">
    <property type="component" value="Unassembled WGS sequence"/>
</dbReference>
<dbReference type="CDD" id="cd00082">
    <property type="entry name" value="HisKA"/>
    <property type="match status" value="1"/>
</dbReference>
<evidence type="ECO:0000259" key="14">
    <source>
        <dbReference type="PROSITE" id="PS50110"/>
    </source>
</evidence>
<dbReference type="InterPro" id="IPR001734">
    <property type="entry name" value="Na/solute_symporter"/>
</dbReference>
<dbReference type="InterPro" id="IPR005467">
    <property type="entry name" value="His_kinase_dom"/>
</dbReference>
<feature type="transmembrane region" description="Helical" evidence="12">
    <location>
        <begin position="181"/>
        <end position="208"/>
    </location>
</feature>
<feature type="transmembrane region" description="Helical" evidence="12">
    <location>
        <begin position="6"/>
        <end position="24"/>
    </location>
</feature>
<comment type="caution">
    <text evidence="16">The sequence shown here is derived from an EMBL/GenBank/DDBJ whole genome shotgun (WGS) entry which is preliminary data.</text>
</comment>
<evidence type="ECO:0000256" key="7">
    <source>
        <dbReference type="ARBA" id="ARBA00022692"/>
    </source>
</evidence>
<keyword evidence="7 12" id="KW-0812">Transmembrane</keyword>
<keyword evidence="9 12" id="KW-1133">Transmembrane helix</keyword>
<dbReference type="SUPFAM" id="SSF55785">
    <property type="entry name" value="PYP-like sensor domain (PAS domain)"/>
    <property type="match status" value="1"/>
</dbReference>
<dbReference type="InterPro" id="IPR000014">
    <property type="entry name" value="PAS"/>
</dbReference>
<dbReference type="FunFam" id="3.30.565.10:FF:000049">
    <property type="entry name" value="Two-component sensor histidine kinase"/>
    <property type="match status" value="1"/>
</dbReference>
<dbReference type="EMBL" id="VYQA01000014">
    <property type="protein sequence ID" value="KAA9027131.1"/>
    <property type="molecule type" value="Genomic_DNA"/>
</dbReference>
<dbReference type="PROSITE" id="PS50109">
    <property type="entry name" value="HIS_KIN"/>
    <property type="match status" value="1"/>
</dbReference>
<keyword evidence="8" id="KW-0418">Kinase</keyword>
<evidence type="ECO:0000313" key="18">
    <source>
        <dbReference type="Proteomes" id="UP000326364"/>
    </source>
</evidence>
<dbReference type="Pfam" id="PF02518">
    <property type="entry name" value="HATPase_c"/>
    <property type="match status" value="1"/>
</dbReference>
<evidence type="ECO:0000256" key="3">
    <source>
        <dbReference type="ARBA" id="ARBA00006434"/>
    </source>
</evidence>
<keyword evidence="18" id="KW-1185">Reference proteome</keyword>
<feature type="transmembrane region" description="Helical" evidence="12">
    <location>
        <begin position="151"/>
        <end position="169"/>
    </location>
</feature>
<dbReference type="SMART" id="SM00448">
    <property type="entry name" value="REC"/>
    <property type="match status" value="1"/>
</dbReference>
<comment type="subcellular location">
    <subcellularLocation>
        <location evidence="2">Membrane</location>
        <topology evidence="2">Multi-pass membrane protein</topology>
    </subcellularLocation>
</comment>
<evidence type="ECO:0000256" key="10">
    <source>
        <dbReference type="ARBA" id="ARBA00023136"/>
    </source>
</evidence>
<sequence>MSITILLAILYAALLFGGAAFVHRYRTRLSGSRWRIHAYGLALAVYCTSWTYFGAVGSAATGGWDYLPIYLGPALLMALGGGFLRRLHVEVHRDGATSISDFIGSRFGKSRVMAALVTIILLFGTIPYVALQLRSVAFSFALVSRTPESTMPLIGASAALALFALLFGARRYQVAGQNEAILFAVAGESVLKLAALLPVAGLAGWLLWTMPTAQIAEGVAAFRSAFAPARLGGDFLVTTLLSMLTILCLPRHFFVSVMEARGPDDIMRARWGFIAYLLVTVLAVPPIAAAGLALLGEGAAPDLFVLSLPQHFGFDALALLVFFGGLSAAMAMVVTEIVAISSMISNDLFAPILLRRSDAGSHMGERLLWVRRIAIIGLIAAATVYAMATPLTTGLASVGLIAFVAIAQCAPALICAVYRPHNDPVAGGAGLLTGFAIWMLALFLPSVDLLPDWIARWTDGNVVTLGTIASLGGNMLATLLVSVRVVGTAGLVRQRGIAPIGTMAALGDLVTRFVGVDAAAEAFGAEEPSDRPIDQGSARTAERLIGSVVGASSARAIMASAISGQGMGFAEVAQMLDASGQSLHFSQGLLAATLENIDVGVSVIDRDLRLIAWNSRYLDLFRYPPGLVRVGVPIADLIRFNAERGDCGPGEVDDHVARRLGHMRSRKPHSFERYRPDGRVIKTVGGAMPDGGYVMSFTDITIEAQARAATETARRDLEQAVAQRTAELSQVNAKLAAAMADKTRFLAAASHDLLQPLHAAMLFSAALRRRLEEPERAMLARLDRSIEGANDLLGALLDISRLDAGGVTPQPSRFAARAMLVDLTESLAPLAAEKGLSLRVGAGDGWVETDRSLLRSIVQNFLSNAIRYTERGGIIVAARRRGQGLRIEVRDSGIGIAPDKLDIIFREFERLGQGSENGIGLGLAIVERSAALIGAKVDVWSQQGRGSCFAINLPCVPADPGEATHAGSLALAAPGLRLLVVDDDGANRAAMRAVLEALGNDCVVAASEREALAADGPFDGALVDFALGAERDGIDLIDALHARWPGLPVALVTAERGVSMLERTKKRNVAILAKPLSGPILEQWIVNMDR</sequence>
<feature type="transmembrane region" description="Helical" evidence="12">
    <location>
        <begin position="274"/>
        <end position="296"/>
    </location>
</feature>
<evidence type="ECO:0000256" key="4">
    <source>
        <dbReference type="ARBA" id="ARBA00012438"/>
    </source>
</evidence>
<evidence type="ECO:0000256" key="5">
    <source>
        <dbReference type="ARBA" id="ARBA00022553"/>
    </source>
</evidence>
<dbReference type="InterPro" id="IPR036097">
    <property type="entry name" value="HisK_dim/P_sf"/>
</dbReference>
<dbReference type="PANTHER" id="PTHR43047:SF9">
    <property type="entry name" value="HISTIDINE KINASE"/>
    <property type="match status" value="1"/>
</dbReference>
<dbReference type="Pfam" id="PF12860">
    <property type="entry name" value="PAS_7"/>
    <property type="match status" value="1"/>
</dbReference>
<dbReference type="Gene3D" id="1.10.287.130">
    <property type="match status" value="1"/>
</dbReference>
<feature type="transmembrane region" description="Helical" evidence="12">
    <location>
        <begin position="369"/>
        <end position="388"/>
    </location>
</feature>
<dbReference type="GO" id="GO:0022857">
    <property type="term" value="F:transmembrane transporter activity"/>
    <property type="evidence" value="ECO:0007669"/>
    <property type="project" value="InterPro"/>
</dbReference>
<name>A0A5J5HXL1_9SPHN</name>
<dbReference type="PROSITE" id="PS50283">
    <property type="entry name" value="NA_SOLUT_SYMP_3"/>
    <property type="match status" value="1"/>
</dbReference>
<evidence type="ECO:0000256" key="8">
    <source>
        <dbReference type="ARBA" id="ARBA00022777"/>
    </source>
</evidence>
<evidence type="ECO:0000313" key="17">
    <source>
        <dbReference type="Proteomes" id="UP000325933"/>
    </source>
</evidence>
<dbReference type="GO" id="GO:0005886">
    <property type="term" value="C:plasma membrane"/>
    <property type="evidence" value="ECO:0007669"/>
    <property type="project" value="TreeGrafter"/>
</dbReference>
<dbReference type="InterPro" id="IPR001789">
    <property type="entry name" value="Sig_transdc_resp-reg_receiver"/>
</dbReference>
<feature type="transmembrane region" description="Helical" evidence="12">
    <location>
        <begin position="235"/>
        <end position="254"/>
    </location>
</feature>
<evidence type="ECO:0000256" key="2">
    <source>
        <dbReference type="ARBA" id="ARBA00004141"/>
    </source>
</evidence>
<comment type="catalytic activity">
    <reaction evidence="1">
        <text>ATP + protein L-histidine = ADP + protein N-phospho-L-histidine.</text>
        <dbReference type="EC" id="2.7.13.3"/>
    </reaction>
</comment>
<dbReference type="GO" id="GO:0000155">
    <property type="term" value="F:phosphorelay sensor kinase activity"/>
    <property type="evidence" value="ECO:0007669"/>
    <property type="project" value="InterPro"/>
</dbReference>
<feature type="modified residue" description="4-aspartylphosphate" evidence="11">
    <location>
        <position position="1024"/>
    </location>
</feature>
<dbReference type="SUPFAM" id="SSF55874">
    <property type="entry name" value="ATPase domain of HSP90 chaperone/DNA topoisomerase II/histidine kinase"/>
    <property type="match status" value="1"/>
</dbReference>
<dbReference type="CDD" id="cd00156">
    <property type="entry name" value="REC"/>
    <property type="match status" value="1"/>
</dbReference>
<dbReference type="InterPro" id="IPR038377">
    <property type="entry name" value="Na/Glc_symporter_sf"/>
</dbReference>
<feature type="transmembrane region" description="Helical" evidence="12">
    <location>
        <begin position="394"/>
        <end position="418"/>
    </location>
</feature>
<proteinExistence type="inferred from homology"/>
<feature type="transmembrane region" description="Helical" evidence="12">
    <location>
        <begin position="67"/>
        <end position="84"/>
    </location>
</feature>
<comment type="similarity">
    <text evidence="3">Belongs to the sodium:solute symporter (SSF) (TC 2.A.21) family.</text>
</comment>
<dbReference type="InterPro" id="IPR035965">
    <property type="entry name" value="PAS-like_dom_sf"/>
</dbReference>
<dbReference type="InterPro" id="IPR004358">
    <property type="entry name" value="Sig_transdc_His_kin-like_C"/>
</dbReference>
<evidence type="ECO:0000256" key="12">
    <source>
        <dbReference type="SAM" id="Phobius"/>
    </source>
</evidence>
<dbReference type="AlphaFoldDB" id="A0A5J5HXL1"/>
<dbReference type="Pfam" id="PF00512">
    <property type="entry name" value="HisKA"/>
    <property type="match status" value="1"/>
</dbReference>
<dbReference type="SMART" id="SM00388">
    <property type="entry name" value="HisKA"/>
    <property type="match status" value="1"/>
</dbReference>
<dbReference type="GO" id="GO:0009927">
    <property type="term" value="F:histidine phosphotransfer kinase activity"/>
    <property type="evidence" value="ECO:0007669"/>
    <property type="project" value="TreeGrafter"/>
</dbReference>
<dbReference type="Gene3D" id="3.30.565.10">
    <property type="entry name" value="Histidine kinase-like ATPase, C-terminal domain"/>
    <property type="match status" value="1"/>
</dbReference>
<evidence type="ECO:0000259" key="13">
    <source>
        <dbReference type="PROSITE" id="PS50109"/>
    </source>
</evidence>
<dbReference type="InterPro" id="IPR011006">
    <property type="entry name" value="CheY-like_superfamily"/>
</dbReference>
<evidence type="ECO:0000313" key="16">
    <source>
        <dbReference type="EMBL" id="KAA9027131.1"/>
    </source>
</evidence>
<evidence type="ECO:0000256" key="11">
    <source>
        <dbReference type="PROSITE-ProRule" id="PRU00169"/>
    </source>
</evidence>
<keyword evidence="6" id="KW-0808">Transferase</keyword>
<dbReference type="EC" id="2.7.13.3" evidence="4"/>
<dbReference type="Pfam" id="PF00072">
    <property type="entry name" value="Response_reg"/>
    <property type="match status" value="1"/>
</dbReference>
<reference evidence="17 18" key="1">
    <citation type="submission" date="2019-09" db="EMBL/GenBank/DDBJ databases">
        <authorList>
            <person name="Feng G."/>
        </authorList>
    </citation>
    <scope>NUCLEOTIDE SEQUENCE [LARGE SCALE GENOMIC DNA]</scope>
    <source>
        <strain evidence="16 17">KACC 19283</strain>
        <strain evidence="15 18">KACC 19284</strain>
    </source>
</reference>
<dbReference type="CDD" id="cd00130">
    <property type="entry name" value="PAS"/>
    <property type="match status" value="1"/>
</dbReference>
<dbReference type="SMART" id="SM00387">
    <property type="entry name" value="HATPase_c"/>
    <property type="match status" value="1"/>
</dbReference>
<dbReference type="InterPro" id="IPR036890">
    <property type="entry name" value="HATPase_C_sf"/>
</dbReference>
<protein>
    <recommendedName>
        <fullName evidence="4">histidine kinase</fullName>
        <ecNumber evidence="4">2.7.13.3</ecNumber>
    </recommendedName>
</protein>
<evidence type="ECO:0000256" key="9">
    <source>
        <dbReference type="ARBA" id="ARBA00022989"/>
    </source>
</evidence>
<feature type="transmembrane region" description="Helical" evidence="12">
    <location>
        <begin position="36"/>
        <end position="55"/>
    </location>
</feature>
<accession>A0A5J5HXL1</accession>
<keyword evidence="5 11" id="KW-0597">Phosphoprotein</keyword>
<feature type="domain" description="Histidine kinase" evidence="13">
    <location>
        <begin position="748"/>
        <end position="957"/>
    </location>
</feature>
<dbReference type="EMBL" id="VYQB01000014">
    <property type="protein sequence ID" value="KAA9013975.1"/>
    <property type="molecule type" value="Genomic_DNA"/>
</dbReference>
<keyword evidence="10 12" id="KW-0472">Membrane</keyword>
<dbReference type="Gene3D" id="3.40.50.2300">
    <property type="match status" value="1"/>
</dbReference>
<dbReference type="SUPFAM" id="SSF47384">
    <property type="entry name" value="Homodimeric domain of signal transducing histidine kinase"/>
    <property type="match status" value="1"/>
</dbReference>
<feature type="transmembrane region" description="Helical" evidence="12">
    <location>
        <begin position="316"/>
        <end position="349"/>
    </location>
</feature>
<feature type="transmembrane region" description="Helical" evidence="12">
    <location>
        <begin position="464"/>
        <end position="486"/>
    </location>
</feature>
<feature type="domain" description="Response regulatory" evidence="14">
    <location>
        <begin position="977"/>
        <end position="1089"/>
    </location>
</feature>
<dbReference type="Gene3D" id="1.20.1730.10">
    <property type="entry name" value="Sodium/glucose cotransporter"/>
    <property type="match status" value="1"/>
</dbReference>
<evidence type="ECO:0000313" key="15">
    <source>
        <dbReference type="EMBL" id="KAA9013975.1"/>
    </source>
</evidence>
<dbReference type="Proteomes" id="UP000326364">
    <property type="component" value="Unassembled WGS sequence"/>
</dbReference>